<dbReference type="PANTHER" id="PTHR34047:SF8">
    <property type="entry name" value="PROTEIN YKFC"/>
    <property type="match status" value="1"/>
</dbReference>
<dbReference type="PROSITE" id="PS50878">
    <property type="entry name" value="RT_POL"/>
    <property type="match status" value="1"/>
</dbReference>
<keyword evidence="3" id="KW-0808">Transferase</keyword>
<dbReference type="CDD" id="cd01646">
    <property type="entry name" value="RT_Bac_retron_I"/>
    <property type="match status" value="1"/>
</dbReference>
<feature type="region of interest" description="Disordered" evidence="1">
    <location>
        <begin position="1"/>
        <end position="38"/>
    </location>
</feature>
<evidence type="ECO:0000313" key="4">
    <source>
        <dbReference type="Proteomes" id="UP000798951"/>
    </source>
</evidence>
<evidence type="ECO:0000259" key="2">
    <source>
        <dbReference type="PROSITE" id="PS50878"/>
    </source>
</evidence>
<dbReference type="Proteomes" id="UP000798951">
    <property type="component" value="Unassembled WGS sequence"/>
</dbReference>
<gene>
    <name evidence="3" type="ORF">FNL39_103543</name>
</gene>
<dbReference type="GO" id="GO:0003964">
    <property type="term" value="F:RNA-directed DNA polymerase activity"/>
    <property type="evidence" value="ECO:0007669"/>
    <property type="project" value="UniProtKB-KW"/>
</dbReference>
<evidence type="ECO:0000313" key="3">
    <source>
        <dbReference type="EMBL" id="KAF0847641.1"/>
    </source>
</evidence>
<evidence type="ECO:0000256" key="1">
    <source>
        <dbReference type="SAM" id="MobiDB-lite"/>
    </source>
</evidence>
<keyword evidence="4" id="KW-1185">Reference proteome</keyword>
<reference evidence="3 4" key="1">
    <citation type="submission" date="2019-07" db="EMBL/GenBank/DDBJ databases">
        <title>Genomic Encyclopedia of Type Strains, Phase IV (KMG-IV): sequencing the most valuable type-strain genomes for metagenomic binning, comparative biology and taxonomic classification.</title>
        <authorList>
            <person name="Goeker M."/>
        </authorList>
    </citation>
    <scope>NUCLEOTIDE SEQUENCE [LARGE SCALE GENOMIC DNA]</scope>
    <source>
        <strain evidence="3 4">DSM 44831</strain>
    </source>
</reference>
<feature type="compositionally biased region" description="Basic and acidic residues" evidence="1">
    <location>
        <begin position="22"/>
        <end position="38"/>
    </location>
</feature>
<dbReference type="Pfam" id="PF00078">
    <property type="entry name" value="RVT_1"/>
    <property type="match status" value="1"/>
</dbReference>
<protein>
    <submittedName>
        <fullName evidence="3">Reverse transcriptase (RNA-dependent DNA polymerase)</fullName>
    </submittedName>
</protein>
<organism evidence="3 4">
    <name type="scientific">Nocardia caishijiensis</name>
    <dbReference type="NCBI Taxonomy" id="184756"/>
    <lineage>
        <taxon>Bacteria</taxon>
        <taxon>Bacillati</taxon>
        <taxon>Actinomycetota</taxon>
        <taxon>Actinomycetes</taxon>
        <taxon>Mycobacteriales</taxon>
        <taxon>Nocardiaceae</taxon>
        <taxon>Nocardia</taxon>
    </lineage>
</organism>
<feature type="domain" description="Reverse transcriptase" evidence="2">
    <location>
        <begin position="154"/>
        <end position="424"/>
    </location>
</feature>
<comment type="caution">
    <text evidence="3">The sequence shown here is derived from an EMBL/GenBank/DDBJ whole genome shotgun (WGS) entry which is preliminary data.</text>
</comment>
<name>A0ABQ6YPH9_9NOCA</name>
<keyword evidence="3" id="KW-0695">RNA-directed DNA polymerase</keyword>
<accession>A0ABQ6YPH9</accession>
<dbReference type="PANTHER" id="PTHR34047">
    <property type="entry name" value="NUCLEAR INTRON MATURASE 1, MITOCHONDRIAL-RELATED"/>
    <property type="match status" value="1"/>
</dbReference>
<dbReference type="InterPro" id="IPR051083">
    <property type="entry name" value="GrpII_Intron_Splice-Mob/Def"/>
</dbReference>
<dbReference type="InterPro" id="IPR000477">
    <property type="entry name" value="RT_dom"/>
</dbReference>
<proteinExistence type="predicted"/>
<dbReference type="EMBL" id="VMSD01000003">
    <property type="protein sequence ID" value="KAF0847641.1"/>
    <property type="molecule type" value="Genomic_DNA"/>
</dbReference>
<sequence>MGGGVVPVVDAASSQRVGRAQGTHDDRRHQSGRRPRDAACRTRFGDLADDPLAAVDRNPSQPAANHFGSCASASVHGARPLLLLHWKIRPERVATATLYPRFALAGAGRLVVQVATTGNAVEGLELLMPPRDVAAKAALLQKQYFPHVKAAGEEFPALLTSETFTEECALALVPAPKSKTKASAAWTELRTRRFDGLVRRLGIPHPIPYSVLVLHIGNHWSSIEPLLQSLNSQIKPAFHTDGRLVQMDYETSHDSLSRDTRLAQGQRFMVKADISNCFPSVYSHAIDWATRGKNLAKRMGGNDGSWQADLDKFVRNCHDRETKGVMIGPAVSNLLAELVLQRVDEELVRRGHNFLRYVDDYTSYCTDRSVAETFVVDLQHALAEYRLDLNTRKTRIVDLRNGAGEPWIAEVQSHLPAAWTPLATARFLRQAELLAAKYPFHSVLKFAVKATIGQRRAMEQKPSLLVTDELVRLCAFHPHLAPFLASELAAMGGELRDPDAARIGVVLTRLMHEAARRAETDVVLWHLHILRRVLNEPVRKADWQPLIEMNDDLVLLAVAAWCPRARPAAVRQVRNLDYACEADFDQHWLVRYEMHRVGLLSDSDLDSSERSWMAVLVKAGVIYSQLT</sequence>
<keyword evidence="3" id="KW-0548">Nucleotidyltransferase</keyword>